<dbReference type="GO" id="GO:0005923">
    <property type="term" value="C:bicellular tight junction"/>
    <property type="evidence" value="ECO:0007669"/>
    <property type="project" value="UniProtKB-SubCell"/>
</dbReference>
<dbReference type="Gene3D" id="1.10.287.650">
    <property type="entry name" value="L27 domain"/>
    <property type="match status" value="1"/>
</dbReference>
<sequence>MGHHIWFILACFVELAFGRSVMQMLLKRCVREAPFETAKPFEWTMLSIFCSSKEVFPNDDSLHSLAHMEGNVITIKERNVWVFFFFFILCISLYTHSVSGYINGEAPKMLTTVKRLKKKKKEPVGVYIFGSSTNDRAQLSLTTPPPAATLLRSLLRLRFVFGFHCIGLFELLAALPAQLQPHVDSQEDLTFLWDMFGAKDLHSLVKIHEKLHDYEKQSPVPILQGAAALADDLAEELQNGPLSSETRELLKLLSKPNVKALLSAHDTVAQKSYDPVLPPMPEDIDDEEDSVKIIRLVKNREPLGATIKKDEQTGAIVVARIMRGGAADRSGLIHVGDELREVNGIPVEDKRPEEIIQILAQSQGAITFKIIPSIKEETPAKEGKMFLKALFDYDPYEDKAIPCKEAGLSFKRGEILQIVSQDDATWWQAKHEGDANPRAGLIPSKHFQERRLALRRPEILVQPLKVPNRKSSGFRRSFRLSRKDKKTNKSMYECKKSDQYDTADIPTYEEVTPYRRQTHEKYRLVVLVGPVGVGLNELKRKLLISDTQHYGVTVPHTTRPRRSQESDGVEYIFISKHLFETDVQNNKFIEYGEYKNNYYGTSIDSVRSVLAKNKVCLLDVQPHTVKHLRTLEFKPYVIFIKPPSIERLRETRKNAKIISSRDDQGAAKPFTEEDFQEMIKSAQIMENQYGHLFDKIIVNDDLTVAFNELKMTFDKLETDTHWVPVSWLHS</sequence>
<dbReference type="FunFam" id="2.30.30.40:FF:000159">
    <property type="entry name" value="MAGUK p55 subfamily member 7"/>
    <property type="match status" value="1"/>
</dbReference>
<dbReference type="Gene3D" id="2.30.42.10">
    <property type="match status" value="1"/>
</dbReference>
<evidence type="ECO:0000256" key="8">
    <source>
        <dbReference type="ARBA" id="ARBA00022475"/>
    </source>
</evidence>
<dbReference type="Gene3D" id="2.30.30.40">
    <property type="entry name" value="SH3 Domains"/>
    <property type="match status" value="1"/>
</dbReference>
<evidence type="ECO:0000259" key="23">
    <source>
        <dbReference type="PROSITE" id="PS51022"/>
    </source>
</evidence>
<evidence type="ECO:0000259" key="22">
    <source>
        <dbReference type="PROSITE" id="PS50106"/>
    </source>
</evidence>
<feature type="signal peptide" evidence="19">
    <location>
        <begin position="1"/>
        <end position="18"/>
    </location>
</feature>
<dbReference type="InterPro" id="IPR008145">
    <property type="entry name" value="GK/Ca_channel_bsu"/>
</dbReference>
<evidence type="ECO:0000256" key="13">
    <source>
        <dbReference type="ARBA" id="ARBA00023136"/>
    </source>
</evidence>
<keyword evidence="9" id="KW-0963">Cytoplasm</keyword>
<dbReference type="Pfam" id="PF02828">
    <property type="entry name" value="L27"/>
    <property type="match status" value="2"/>
</dbReference>
<dbReference type="InterPro" id="IPR014775">
    <property type="entry name" value="L27_C"/>
</dbReference>
<keyword evidence="13 18" id="KW-0472">Membrane</keyword>
<feature type="chain" id="PRO_5034236263" description="MAGUK p55 subfamily member 7" evidence="19">
    <location>
        <begin position="19"/>
        <end position="730"/>
    </location>
</feature>
<comment type="similarity">
    <text evidence="4">Belongs to the MAGUK family.</text>
</comment>
<keyword evidence="19" id="KW-0732">Signal</keyword>
<feature type="domain" description="PDZ" evidence="22">
    <location>
        <begin position="293"/>
        <end position="374"/>
    </location>
</feature>
<evidence type="ECO:0000256" key="16">
    <source>
        <dbReference type="ARBA" id="ARBA00063941"/>
    </source>
</evidence>
<feature type="domain" description="Guanylate kinase-like" evidence="21">
    <location>
        <begin position="522"/>
        <end position="714"/>
    </location>
</feature>
<dbReference type="PROSITE" id="PS00856">
    <property type="entry name" value="GUANYLATE_KINASE_1"/>
    <property type="match status" value="1"/>
</dbReference>
<dbReference type="GO" id="GO:0005912">
    <property type="term" value="C:adherens junction"/>
    <property type="evidence" value="ECO:0007669"/>
    <property type="project" value="UniProtKB-SubCell"/>
</dbReference>
<dbReference type="Ensembl" id="ENSSSCT00015099041.1">
    <property type="protein sequence ID" value="ENSSSCP00015040908.1"/>
    <property type="gene ID" value="ENSSSCG00015073269.1"/>
</dbReference>
<gene>
    <name evidence="24" type="primary">MPP7</name>
</gene>
<proteinExistence type="inferred from homology"/>
<dbReference type="Pfam" id="PF00595">
    <property type="entry name" value="PDZ"/>
    <property type="match status" value="1"/>
</dbReference>
<comment type="subcellular location">
    <subcellularLocation>
        <location evidence="2">Cell junction</location>
        <location evidence="2">Adherens junction</location>
    </subcellularLocation>
    <subcellularLocation>
        <location evidence="1">Cell junction</location>
        <location evidence="1">Tight junction</location>
    </subcellularLocation>
    <subcellularLocation>
        <location evidence="3">Cytoplasm</location>
        <location evidence="3">Cell cortex</location>
    </subcellularLocation>
    <subcellularLocation>
        <location evidence="14">Lateral cell membrane</location>
        <topology evidence="14">Peripheral membrane protein</topology>
    </subcellularLocation>
</comment>
<evidence type="ECO:0000259" key="21">
    <source>
        <dbReference type="PROSITE" id="PS50052"/>
    </source>
</evidence>
<dbReference type="SUPFAM" id="SSF50044">
    <property type="entry name" value="SH3-domain"/>
    <property type="match status" value="1"/>
</dbReference>
<dbReference type="AlphaFoldDB" id="A0A8D0Q0D9"/>
<dbReference type="InterPro" id="IPR004172">
    <property type="entry name" value="L27_dom"/>
</dbReference>
<name>A0A8D0Q0D9_PIG</name>
<keyword evidence="6" id="KW-0796">Tight junction</keyword>
<dbReference type="SMART" id="SM00072">
    <property type="entry name" value="GuKc"/>
    <property type="match status" value="1"/>
</dbReference>
<evidence type="ECO:0000256" key="2">
    <source>
        <dbReference type="ARBA" id="ARBA00004536"/>
    </source>
</evidence>
<evidence type="ECO:0000256" key="7">
    <source>
        <dbReference type="ARBA" id="ARBA00022443"/>
    </source>
</evidence>
<dbReference type="PANTHER" id="PTHR23122">
    <property type="entry name" value="MEMBRANE-ASSOCIATED GUANYLATE KINASE MAGUK"/>
    <property type="match status" value="1"/>
</dbReference>
<dbReference type="PROSITE" id="PS50052">
    <property type="entry name" value="GUANYLATE_KINASE_2"/>
    <property type="match status" value="1"/>
</dbReference>
<dbReference type="GO" id="GO:0016328">
    <property type="term" value="C:lateral plasma membrane"/>
    <property type="evidence" value="ECO:0007669"/>
    <property type="project" value="UniProtKB-SubCell"/>
</dbReference>
<keyword evidence="18" id="KW-0812">Transmembrane</keyword>
<feature type="domain" description="L27" evidence="23">
    <location>
        <begin position="219"/>
        <end position="276"/>
    </location>
</feature>
<evidence type="ECO:0000256" key="1">
    <source>
        <dbReference type="ARBA" id="ARBA00004435"/>
    </source>
</evidence>
<dbReference type="SUPFAM" id="SSF52540">
    <property type="entry name" value="P-loop containing nucleoside triphosphate hydrolases"/>
    <property type="match status" value="1"/>
</dbReference>
<dbReference type="InterPro" id="IPR001478">
    <property type="entry name" value="PDZ"/>
</dbReference>
<dbReference type="GO" id="GO:0005938">
    <property type="term" value="C:cell cortex"/>
    <property type="evidence" value="ECO:0007669"/>
    <property type="project" value="UniProtKB-SubCell"/>
</dbReference>
<dbReference type="InterPro" id="IPR008144">
    <property type="entry name" value="Guanylate_kin-like_dom"/>
</dbReference>
<evidence type="ECO:0000259" key="20">
    <source>
        <dbReference type="PROSITE" id="PS50002"/>
    </source>
</evidence>
<dbReference type="CDD" id="cd06799">
    <property type="entry name" value="PDZ_MPP3-MPP4-MPP7-like"/>
    <property type="match status" value="1"/>
</dbReference>
<dbReference type="PRINTS" id="PR00452">
    <property type="entry name" value="SH3DOMAIN"/>
</dbReference>
<comment type="subunit">
    <text evidence="16">Heterodimer; able to heterodimerize via its C-terminal L27 domain with LIN7A, LIN7B and LIN7C. Forms a tripartite complex composed of DLG1, MPP7 and LIN7 (LIN7A or LIN7C). Interacts with DLG1 via its N-terminal L27 domain. Interacts with PALS1 and PATJ.</text>
</comment>
<dbReference type="InterPro" id="IPR036892">
    <property type="entry name" value="L27_dom_sf"/>
</dbReference>
<dbReference type="Proteomes" id="UP000694726">
    <property type="component" value="Unplaced"/>
</dbReference>
<dbReference type="SMART" id="SM00326">
    <property type="entry name" value="SH3"/>
    <property type="match status" value="1"/>
</dbReference>
<protein>
    <recommendedName>
        <fullName evidence="5">MAGUK p55 subfamily member 7</fullName>
    </recommendedName>
</protein>
<dbReference type="InterPro" id="IPR050716">
    <property type="entry name" value="MAGUK"/>
</dbReference>
<dbReference type="InterPro" id="IPR036034">
    <property type="entry name" value="PDZ_sf"/>
</dbReference>
<dbReference type="SMART" id="SM00228">
    <property type="entry name" value="PDZ"/>
    <property type="match status" value="1"/>
</dbReference>
<dbReference type="PROSITE" id="PS51022">
    <property type="entry name" value="L27"/>
    <property type="match status" value="2"/>
</dbReference>
<evidence type="ECO:0000256" key="3">
    <source>
        <dbReference type="ARBA" id="ARBA00004544"/>
    </source>
</evidence>
<evidence type="ECO:0000256" key="14">
    <source>
        <dbReference type="ARBA" id="ARBA00023767"/>
    </source>
</evidence>
<keyword evidence="18" id="KW-1133">Transmembrane helix</keyword>
<dbReference type="SMART" id="SM00569">
    <property type="entry name" value="L27"/>
    <property type="match status" value="2"/>
</dbReference>
<evidence type="ECO:0000256" key="18">
    <source>
        <dbReference type="SAM" id="Phobius"/>
    </source>
</evidence>
<feature type="domain" description="L27" evidence="23">
    <location>
        <begin position="164"/>
        <end position="218"/>
    </location>
</feature>
<keyword evidence="7 17" id="KW-0728">SH3 domain</keyword>
<dbReference type="InterPro" id="IPR001452">
    <property type="entry name" value="SH3_domain"/>
</dbReference>
<evidence type="ECO:0000256" key="11">
    <source>
        <dbReference type="ARBA" id="ARBA00022737"/>
    </source>
</evidence>
<dbReference type="Pfam" id="PF00625">
    <property type="entry name" value="Guanylate_kin"/>
    <property type="match status" value="1"/>
</dbReference>
<evidence type="ECO:0000256" key="19">
    <source>
        <dbReference type="SAM" id="SignalP"/>
    </source>
</evidence>
<evidence type="ECO:0000256" key="10">
    <source>
        <dbReference type="ARBA" id="ARBA00022553"/>
    </source>
</evidence>
<evidence type="ECO:0000256" key="17">
    <source>
        <dbReference type="PROSITE-ProRule" id="PRU00192"/>
    </source>
</evidence>
<keyword evidence="10" id="KW-0597">Phosphoprotein</keyword>
<keyword evidence="8" id="KW-1003">Cell membrane</keyword>
<keyword evidence="12" id="KW-0965">Cell junction</keyword>
<evidence type="ECO:0000256" key="4">
    <source>
        <dbReference type="ARBA" id="ARBA00007014"/>
    </source>
</evidence>
<dbReference type="PROSITE" id="PS50106">
    <property type="entry name" value="PDZ"/>
    <property type="match status" value="1"/>
</dbReference>
<evidence type="ECO:0000256" key="9">
    <source>
        <dbReference type="ARBA" id="ARBA00022490"/>
    </source>
</evidence>
<evidence type="ECO:0000256" key="12">
    <source>
        <dbReference type="ARBA" id="ARBA00022949"/>
    </source>
</evidence>
<evidence type="ECO:0000256" key="6">
    <source>
        <dbReference type="ARBA" id="ARBA00022427"/>
    </source>
</evidence>
<dbReference type="SUPFAM" id="SSF101288">
    <property type="entry name" value="L27 domain"/>
    <property type="match status" value="1"/>
</dbReference>
<evidence type="ECO:0000313" key="25">
    <source>
        <dbReference type="Proteomes" id="UP000694726"/>
    </source>
</evidence>
<dbReference type="InterPro" id="IPR020590">
    <property type="entry name" value="Guanylate_kinase_CS"/>
</dbReference>
<dbReference type="FunFam" id="2.30.42.10:FF:000046">
    <property type="entry name" value="MAGUK p55 subfamily member 7"/>
    <property type="match status" value="1"/>
</dbReference>
<keyword evidence="11" id="KW-0677">Repeat</keyword>
<dbReference type="FunFam" id="3.40.50.300:FF:000757">
    <property type="entry name" value="MAGUK p55 subfamily member 7"/>
    <property type="match status" value="1"/>
</dbReference>
<comment type="function">
    <text evidence="15">Acts as an important adapter that promotes epithelial cell polarity and tight junction formation via its interaction with DLG1. Involved in the assembly of protein complexes at sites of cell-cell contact.</text>
</comment>
<dbReference type="FunFam" id="3.30.63.10:FF:000002">
    <property type="entry name" value="Guanylate kinase 1"/>
    <property type="match status" value="1"/>
</dbReference>
<feature type="domain" description="SH3" evidence="20">
    <location>
        <begin position="382"/>
        <end position="452"/>
    </location>
</feature>
<reference evidence="24" key="1">
    <citation type="submission" date="2025-08" db="UniProtKB">
        <authorList>
            <consortium name="Ensembl"/>
        </authorList>
    </citation>
    <scope>IDENTIFICATION</scope>
</reference>
<dbReference type="InterPro" id="IPR036028">
    <property type="entry name" value="SH3-like_dom_sf"/>
</dbReference>
<evidence type="ECO:0000256" key="5">
    <source>
        <dbReference type="ARBA" id="ARBA00017019"/>
    </source>
</evidence>
<dbReference type="Pfam" id="PF07653">
    <property type="entry name" value="SH3_2"/>
    <property type="match status" value="1"/>
</dbReference>
<dbReference type="CDD" id="cd00071">
    <property type="entry name" value="GMPK"/>
    <property type="match status" value="1"/>
</dbReference>
<dbReference type="PROSITE" id="PS50002">
    <property type="entry name" value="SH3"/>
    <property type="match status" value="1"/>
</dbReference>
<accession>A0A8D0Q0D9</accession>
<evidence type="ECO:0000313" key="24">
    <source>
        <dbReference type="Ensembl" id="ENSSSCP00015040908.1"/>
    </source>
</evidence>
<feature type="transmembrane region" description="Helical" evidence="18">
    <location>
        <begin position="80"/>
        <end position="102"/>
    </location>
</feature>
<evidence type="ECO:0000256" key="15">
    <source>
        <dbReference type="ARBA" id="ARBA00059672"/>
    </source>
</evidence>
<dbReference type="SUPFAM" id="SSF50156">
    <property type="entry name" value="PDZ domain-like"/>
    <property type="match status" value="1"/>
</dbReference>
<dbReference type="InterPro" id="IPR027417">
    <property type="entry name" value="P-loop_NTPase"/>
</dbReference>
<dbReference type="Gene3D" id="3.40.50.300">
    <property type="entry name" value="P-loop containing nucleotide triphosphate hydrolases"/>
    <property type="match status" value="1"/>
</dbReference>
<organism evidence="24 25">
    <name type="scientific">Sus scrofa</name>
    <name type="common">Pig</name>
    <dbReference type="NCBI Taxonomy" id="9823"/>
    <lineage>
        <taxon>Eukaryota</taxon>
        <taxon>Metazoa</taxon>
        <taxon>Chordata</taxon>
        <taxon>Craniata</taxon>
        <taxon>Vertebrata</taxon>
        <taxon>Euteleostomi</taxon>
        <taxon>Mammalia</taxon>
        <taxon>Eutheria</taxon>
        <taxon>Laurasiatheria</taxon>
        <taxon>Artiodactyla</taxon>
        <taxon>Suina</taxon>
        <taxon>Suidae</taxon>
        <taxon>Sus</taxon>
    </lineage>
</organism>